<dbReference type="AlphaFoldDB" id="A0A9X1YK33"/>
<comment type="caution">
    <text evidence="2">The sequence shown here is derived from an EMBL/GenBank/DDBJ whole genome shotgun (WGS) entry which is preliminary data.</text>
</comment>
<accession>A0A9X1YK33</accession>
<sequence>MTADDVDEPVLRLPAFYGVALATLLGLGIALTLVVVPPRDTPVDIRFCNATDVVLTHVETYEATRFGDIAAGRCSDYRRIERGYSMMGFAAGFHGRRIERWPEDHVGGPDLPTGRHSFVIRDTANGLEIQHQ</sequence>
<evidence type="ECO:0000256" key="1">
    <source>
        <dbReference type="SAM" id="Phobius"/>
    </source>
</evidence>
<dbReference type="RefSeq" id="WP_275683827.1">
    <property type="nucleotide sequence ID" value="NZ_JAJLJH010000006.1"/>
</dbReference>
<organism evidence="2 3">
    <name type="scientific">Scleromatobacter humisilvae</name>
    <dbReference type="NCBI Taxonomy" id="2897159"/>
    <lineage>
        <taxon>Bacteria</taxon>
        <taxon>Pseudomonadati</taxon>
        <taxon>Pseudomonadota</taxon>
        <taxon>Betaproteobacteria</taxon>
        <taxon>Burkholderiales</taxon>
        <taxon>Sphaerotilaceae</taxon>
        <taxon>Scleromatobacter</taxon>
    </lineage>
</organism>
<reference evidence="2" key="1">
    <citation type="submission" date="2021-11" db="EMBL/GenBank/DDBJ databases">
        <title>BS-T2-15 a new species belonging to the Comamonadaceae family isolated from the soil of a French oak forest.</title>
        <authorList>
            <person name="Mieszkin S."/>
            <person name="Alain K."/>
        </authorList>
    </citation>
    <scope>NUCLEOTIDE SEQUENCE</scope>
    <source>
        <strain evidence="2">BS-T2-15</strain>
    </source>
</reference>
<keyword evidence="1" id="KW-0812">Transmembrane</keyword>
<evidence type="ECO:0000313" key="2">
    <source>
        <dbReference type="EMBL" id="MCK9687779.1"/>
    </source>
</evidence>
<proteinExistence type="predicted"/>
<protein>
    <submittedName>
        <fullName evidence="2">Uncharacterized protein</fullName>
    </submittedName>
</protein>
<feature type="transmembrane region" description="Helical" evidence="1">
    <location>
        <begin position="15"/>
        <end position="36"/>
    </location>
</feature>
<keyword evidence="1" id="KW-1133">Transmembrane helix</keyword>
<keyword evidence="3" id="KW-1185">Reference proteome</keyword>
<dbReference type="EMBL" id="JAJLJH010000006">
    <property type="protein sequence ID" value="MCK9687779.1"/>
    <property type="molecule type" value="Genomic_DNA"/>
</dbReference>
<evidence type="ECO:0000313" key="3">
    <source>
        <dbReference type="Proteomes" id="UP001139353"/>
    </source>
</evidence>
<name>A0A9X1YK33_9BURK</name>
<gene>
    <name evidence="2" type="ORF">LPC04_18915</name>
</gene>
<dbReference type="Proteomes" id="UP001139353">
    <property type="component" value="Unassembled WGS sequence"/>
</dbReference>
<keyword evidence="1" id="KW-0472">Membrane</keyword>